<evidence type="ECO:0000256" key="1">
    <source>
        <dbReference type="ARBA" id="ARBA00004651"/>
    </source>
</evidence>
<evidence type="ECO:0000256" key="5">
    <source>
        <dbReference type="ARBA" id="ARBA00023136"/>
    </source>
</evidence>
<keyword evidence="5 6" id="KW-0472">Membrane</keyword>
<feature type="transmembrane region" description="Helical" evidence="6">
    <location>
        <begin position="71"/>
        <end position="92"/>
    </location>
</feature>
<comment type="caution">
    <text evidence="8">The sequence shown here is derived from an EMBL/GenBank/DDBJ whole genome shotgun (WGS) entry which is preliminary data.</text>
</comment>
<feature type="transmembrane region" description="Helical" evidence="6">
    <location>
        <begin position="146"/>
        <end position="167"/>
    </location>
</feature>
<accession>A0ABV5KNB0</accession>
<evidence type="ECO:0000256" key="4">
    <source>
        <dbReference type="ARBA" id="ARBA00022989"/>
    </source>
</evidence>
<dbReference type="PANTHER" id="PTHR12677">
    <property type="entry name" value="GOLGI APPARATUS MEMBRANE PROTEIN TVP38-RELATED"/>
    <property type="match status" value="1"/>
</dbReference>
<dbReference type="EMBL" id="JBHMDO010000022">
    <property type="protein sequence ID" value="MFB9326702.1"/>
    <property type="molecule type" value="Genomic_DNA"/>
</dbReference>
<dbReference type="InterPro" id="IPR015414">
    <property type="entry name" value="TMEM64"/>
</dbReference>
<keyword evidence="9" id="KW-1185">Reference proteome</keyword>
<comment type="subcellular location">
    <subcellularLocation>
        <location evidence="1 6">Cell membrane</location>
        <topology evidence="1 6">Multi-pass membrane protein</topology>
    </subcellularLocation>
</comment>
<keyword evidence="4 6" id="KW-1133">Transmembrane helix</keyword>
<evidence type="ECO:0000256" key="3">
    <source>
        <dbReference type="ARBA" id="ARBA00022692"/>
    </source>
</evidence>
<feature type="transmembrane region" description="Helical" evidence="6">
    <location>
        <begin position="179"/>
        <end position="199"/>
    </location>
</feature>
<keyword evidence="3 6" id="KW-0812">Transmembrane</keyword>
<evidence type="ECO:0000256" key="6">
    <source>
        <dbReference type="RuleBase" id="RU366058"/>
    </source>
</evidence>
<dbReference type="RefSeq" id="WP_377494250.1">
    <property type="nucleotide sequence ID" value="NZ_JBHMDO010000022.1"/>
</dbReference>
<evidence type="ECO:0000256" key="2">
    <source>
        <dbReference type="ARBA" id="ARBA00022475"/>
    </source>
</evidence>
<gene>
    <name evidence="8" type="ORF">ACFFSY_12325</name>
</gene>
<reference evidence="8 9" key="1">
    <citation type="submission" date="2024-09" db="EMBL/GenBank/DDBJ databases">
        <authorList>
            <person name="Sun Q."/>
            <person name="Mori K."/>
        </authorList>
    </citation>
    <scope>NUCLEOTIDE SEQUENCE [LARGE SCALE GENOMIC DNA]</scope>
    <source>
        <strain evidence="8 9">TISTR 2452</strain>
    </source>
</reference>
<protein>
    <recommendedName>
        <fullName evidence="6">TVP38/TMEM64 family membrane protein</fullName>
    </recommendedName>
</protein>
<evidence type="ECO:0000313" key="9">
    <source>
        <dbReference type="Proteomes" id="UP001589747"/>
    </source>
</evidence>
<proteinExistence type="inferred from homology"/>
<evidence type="ECO:0000313" key="8">
    <source>
        <dbReference type="EMBL" id="MFB9326702.1"/>
    </source>
</evidence>
<evidence type="ECO:0000259" key="7">
    <source>
        <dbReference type="Pfam" id="PF09335"/>
    </source>
</evidence>
<sequence length="204" mass="22073">MAVKLMAGLLYLAAAVLLYREGEAILAWLHGSRDLPLASVLAVLFALFPVVPYPIVGGILGAAYGPAMGGLITWIGSWLASIIMFVLVRRVYREWGERVLRRHGQAGKMTALFERNAFLAILFARLIPFIPSVLANVYAALSHVRLSVYAAASALGKVPAMLLFALLGDRAATEPSGMALVVLVYGAFLVSTLGAYRLWQRWSA</sequence>
<organism evidence="8 9">
    <name type="scientific">Paenibacillus aurantiacus</name>
    <dbReference type="NCBI Taxonomy" id="1936118"/>
    <lineage>
        <taxon>Bacteria</taxon>
        <taxon>Bacillati</taxon>
        <taxon>Bacillota</taxon>
        <taxon>Bacilli</taxon>
        <taxon>Bacillales</taxon>
        <taxon>Paenibacillaceae</taxon>
        <taxon>Paenibacillus</taxon>
    </lineage>
</organism>
<dbReference type="PANTHER" id="PTHR12677:SF59">
    <property type="entry name" value="GOLGI APPARATUS MEMBRANE PROTEIN TVP38-RELATED"/>
    <property type="match status" value="1"/>
</dbReference>
<feature type="transmembrane region" description="Helical" evidence="6">
    <location>
        <begin position="38"/>
        <end position="64"/>
    </location>
</feature>
<keyword evidence="2 6" id="KW-1003">Cell membrane</keyword>
<feature type="domain" description="VTT" evidence="7">
    <location>
        <begin position="52"/>
        <end position="169"/>
    </location>
</feature>
<dbReference type="Pfam" id="PF09335">
    <property type="entry name" value="VTT_dom"/>
    <property type="match status" value="1"/>
</dbReference>
<comment type="similarity">
    <text evidence="6">Belongs to the TVP38/TMEM64 family.</text>
</comment>
<dbReference type="InterPro" id="IPR032816">
    <property type="entry name" value="VTT_dom"/>
</dbReference>
<dbReference type="Proteomes" id="UP001589747">
    <property type="component" value="Unassembled WGS sequence"/>
</dbReference>
<feature type="transmembrane region" description="Helical" evidence="6">
    <location>
        <begin position="117"/>
        <end position="139"/>
    </location>
</feature>
<name>A0ABV5KNB0_9BACL</name>